<keyword evidence="2" id="KW-1185">Reference proteome</keyword>
<accession>A0A7H1N089</accession>
<dbReference type="EMBL" id="CP053923">
    <property type="protein sequence ID" value="QNT69125.1"/>
    <property type="molecule type" value="Genomic_DNA"/>
</dbReference>
<sequence>MDETEWRCRHCGKLLGMLRDGRLHLRFARGHEYLVGFPTTGVCRGCRTLNEFSDPTAIPAPASAPVARR</sequence>
<evidence type="ECO:0000313" key="1">
    <source>
        <dbReference type="EMBL" id="QNT69125.1"/>
    </source>
</evidence>
<dbReference type="Proteomes" id="UP000516369">
    <property type="component" value="Chromosome"/>
</dbReference>
<name>A0A7H1N089_9PROT</name>
<dbReference type="AlphaFoldDB" id="A0A7H1N089"/>
<evidence type="ECO:0008006" key="3">
    <source>
        <dbReference type="Google" id="ProtNLM"/>
    </source>
</evidence>
<organism evidence="1 2">
    <name type="scientific">Defluviicoccus vanus</name>
    <dbReference type="NCBI Taxonomy" id="111831"/>
    <lineage>
        <taxon>Bacteria</taxon>
        <taxon>Pseudomonadati</taxon>
        <taxon>Pseudomonadota</taxon>
        <taxon>Alphaproteobacteria</taxon>
        <taxon>Rhodospirillales</taxon>
        <taxon>Rhodospirillaceae</taxon>
        <taxon>Defluviicoccus</taxon>
    </lineage>
</organism>
<protein>
    <recommendedName>
        <fullName evidence="3">C2H2-type domain-containing protein</fullName>
    </recommendedName>
</protein>
<gene>
    <name evidence="1" type="ORF">HQ394_06900</name>
</gene>
<reference evidence="1 2" key="1">
    <citation type="submission" date="2020-05" db="EMBL/GenBank/DDBJ databases">
        <title>Complete closed genome sequence of Defluviicoccus vanus.</title>
        <authorList>
            <person name="Bessarab I."/>
            <person name="Arumugam K."/>
            <person name="Maszenan A.M."/>
            <person name="Seviour R.J."/>
            <person name="Williams R.B."/>
        </authorList>
    </citation>
    <scope>NUCLEOTIDE SEQUENCE [LARGE SCALE GENOMIC DNA]</scope>
    <source>
        <strain evidence="1 2">Ben 114</strain>
    </source>
</reference>
<evidence type="ECO:0000313" key="2">
    <source>
        <dbReference type="Proteomes" id="UP000516369"/>
    </source>
</evidence>
<dbReference type="RefSeq" id="WP_190262637.1">
    <property type="nucleotide sequence ID" value="NZ_CP053923.1"/>
</dbReference>
<proteinExistence type="predicted"/>
<dbReference type="KEGG" id="dvn:HQ394_06900"/>